<gene>
    <name evidence="1" type="ORF">NP493_450g00013</name>
</gene>
<comment type="caution">
    <text evidence="1">The sequence shown here is derived from an EMBL/GenBank/DDBJ whole genome shotgun (WGS) entry which is preliminary data.</text>
</comment>
<evidence type="ECO:0008006" key="3">
    <source>
        <dbReference type="Google" id="ProtNLM"/>
    </source>
</evidence>
<sequence length="120" mass="13764">MVAKKIRDMKENKSPGVNVIPPKLLLEIVEQNSIPLPTVFNLSLKEGVVLLEWKEANIFPLFKKDQEKVKDYRPVSLTSVICKLLERLIKDHLVDFLVKNKLINPSQHGFLKARSCLTNM</sequence>
<dbReference type="Proteomes" id="UP001209878">
    <property type="component" value="Unassembled WGS sequence"/>
</dbReference>
<accession>A0AAD9KZN7</accession>
<protein>
    <recommendedName>
        <fullName evidence="3">Reverse transcriptase domain-containing protein</fullName>
    </recommendedName>
</protein>
<name>A0AAD9KZN7_RIDPI</name>
<dbReference type="AlphaFoldDB" id="A0AAD9KZN7"/>
<evidence type="ECO:0000313" key="2">
    <source>
        <dbReference type="Proteomes" id="UP001209878"/>
    </source>
</evidence>
<evidence type="ECO:0000313" key="1">
    <source>
        <dbReference type="EMBL" id="KAK2180314.1"/>
    </source>
</evidence>
<organism evidence="1 2">
    <name type="scientific">Ridgeia piscesae</name>
    <name type="common">Tubeworm</name>
    <dbReference type="NCBI Taxonomy" id="27915"/>
    <lineage>
        <taxon>Eukaryota</taxon>
        <taxon>Metazoa</taxon>
        <taxon>Spiralia</taxon>
        <taxon>Lophotrochozoa</taxon>
        <taxon>Annelida</taxon>
        <taxon>Polychaeta</taxon>
        <taxon>Sedentaria</taxon>
        <taxon>Canalipalpata</taxon>
        <taxon>Sabellida</taxon>
        <taxon>Siboglinidae</taxon>
        <taxon>Ridgeia</taxon>
    </lineage>
</organism>
<dbReference type="PANTHER" id="PTHR33395:SF22">
    <property type="entry name" value="REVERSE TRANSCRIPTASE DOMAIN-CONTAINING PROTEIN"/>
    <property type="match status" value="1"/>
</dbReference>
<keyword evidence="2" id="KW-1185">Reference proteome</keyword>
<dbReference type="PANTHER" id="PTHR33395">
    <property type="entry name" value="TRANSCRIPTASE, PUTATIVE-RELATED-RELATED"/>
    <property type="match status" value="1"/>
</dbReference>
<proteinExistence type="predicted"/>
<dbReference type="EMBL" id="JAODUO010000448">
    <property type="protein sequence ID" value="KAK2180314.1"/>
    <property type="molecule type" value="Genomic_DNA"/>
</dbReference>
<reference evidence="1" key="1">
    <citation type="journal article" date="2023" name="Mol. Biol. Evol.">
        <title>Third-Generation Sequencing Reveals the Adaptive Role of the Epigenome in Three Deep-Sea Polychaetes.</title>
        <authorList>
            <person name="Perez M."/>
            <person name="Aroh O."/>
            <person name="Sun Y."/>
            <person name="Lan Y."/>
            <person name="Juniper S.K."/>
            <person name="Young C.R."/>
            <person name="Angers B."/>
            <person name="Qian P.Y."/>
        </authorList>
    </citation>
    <scope>NUCLEOTIDE SEQUENCE</scope>
    <source>
        <strain evidence="1">R07B-5</strain>
    </source>
</reference>